<proteinExistence type="predicted"/>
<keyword evidence="2" id="KW-1185">Reference proteome</keyword>
<dbReference type="AlphaFoldDB" id="A0AAV4VY68"/>
<reference evidence="1 2" key="1">
    <citation type="submission" date="2021-06" db="EMBL/GenBank/DDBJ databases">
        <title>Caerostris extrusa draft genome.</title>
        <authorList>
            <person name="Kono N."/>
            <person name="Arakawa K."/>
        </authorList>
    </citation>
    <scope>NUCLEOTIDE SEQUENCE [LARGE SCALE GENOMIC DNA]</scope>
</reference>
<dbReference type="Proteomes" id="UP001054945">
    <property type="component" value="Unassembled WGS sequence"/>
</dbReference>
<dbReference type="EMBL" id="BPLR01015338">
    <property type="protein sequence ID" value="GIY75411.1"/>
    <property type="molecule type" value="Genomic_DNA"/>
</dbReference>
<gene>
    <name evidence="1" type="ORF">CEXT_320801</name>
</gene>
<organism evidence="1 2">
    <name type="scientific">Caerostris extrusa</name>
    <name type="common">Bark spider</name>
    <name type="synonym">Caerostris bankana</name>
    <dbReference type="NCBI Taxonomy" id="172846"/>
    <lineage>
        <taxon>Eukaryota</taxon>
        <taxon>Metazoa</taxon>
        <taxon>Ecdysozoa</taxon>
        <taxon>Arthropoda</taxon>
        <taxon>Chelicerata</taxon>
        <taxon>Arachnida</taxon>
        <taxon>Araneae</taxon>
        <taxon>Araneomorphae</taxon>
        <taxon>Entelegynae</taxon>
        <taxon>Araneoidea</taxon>
        <taxon>Araneidae</taxon>
        <taxon>Caerostris</taxon>
    </lineage>
</organism>
<evidence type="ECO:0000313" key="1">
    <source>
        <dbReference type="EMBL" id="GIY75411.1"/>
    </source>
</evidence>
<name>A0AAV4VY68_CAEEX</name>
<evidence type="ECO:0000313" key="2">
    <source>
        <dbReference type="Proteomes" id="UP001054945"/>
    </source>
</evidence>
<accession>A0AAV4VY68</accession>
<protein>
    <submittedName>
        <fullName evidence="1">Uncharacterized protein</fullName>
    </submittedName>
</protein>
<sequence length="97" mass="10500">MIHTCVYPPDNDSRLASPAVAHTNISIFSRDHQLQPLILYNRKPSHLHLLNDDSVSHQIPFSATVDWGVGGGGKSFLQSASPEEASSCLFDLSLGNA</sequence>
<comment type="caution">
    <text evidence="1">The sequence shown here is derived from an EMBL/GenBank/DDBJ whole genome shotgun (WGS) entry which is preliminary data.</text>
</comment>